<protein>
    <recommendedName>
        <fullName evidence="5">GDSL lipase/esterase</fullName>
    </recommendedName>
</protein>
<reference evidence="4" key="1">
    <citation type="journal article" date="2018" name="Nat. Microbiol.">
        <title>Leveraging single-cell genomics to expand the fungal tree of life.</title>
        <authorList>
            <person name="Ahrendt S.R."/>
            <person name="Quandt C.A."/>
            <person name="Ciobanu D."/>
            <person name="Clum A."/>
            <person name="Salamov A."/>
            <person name="Andreopoulos B."/>
            <person name="Cheng J.F."/>
            <person name="Woyke T."/>
            <person name="Pelin A."/>
            <person name="Henrissat B."/>
            <person name="Reynolds N.K."/>
            <person name="Benny G.L."/>
            <person name="Smith M.E."/>
            <person name="James T.Y."/>
            <person name="Grigoriev I.V."/>
        </authorList>
    </citation>
    <scope>NUCLEOTIDE SEQUENCE [LARGE SCALE GENOMIC DNA]</scope>
    <source>
        <strain evidence="4">Benny S71-1</strain>
    </source>
</reference>
<dbReference type="InterPro" id="IPR001087">
    <property type="entry name" value="GDSL"/>
</dbReference>
<dbReference type="Pfam" id="PF00657">
    <property type="entry name" value="Lipase_GDSL"/>
    <property type="match status" value="1"/>
</dbReference>
<dbReference type="Proteomes" id="UP000278143">
    <property type="component" value="Unassembled WGS sequence"/>
</dbReference>
<dbReference type="GO" id="GO:0016298">
    <property type="term" value="F:lipase activity"/>
    <property type="evidence" value="ECO:0007669"/>
    <property type="project" value="InterPro"/>
</dbReference>
<evidence type="ECO:0000313" key="3">
    <source>
        <dbReference type="EMBL" id="RKP27173.1"/>
    </source>
</evidence>
<accession>A0A4P9Z3P4</accession>
<feature type="signal peptide" evidence="2">
    <location>
        <begin position="1"/>
        <end position="24"/>
    </location>
</feature>
<keyword evidence="4" id="KW-1185">Reference proteome</keyword>
<proteinExistence type="predicted"/>
<dbReference type="PANTHER" id="PTHR45648:SF22">
    <property type="entry name" value="GDSL LIPASE_ACYLHYDROLASE FAMILY PROTEIN (AFU_ORTHOLOGUE AFUA_4G14700)"/>
    <property type="match status" value="1"/>
</dbReference>
<dbReference type="InterPro" id="IPR051058">
    <property type="entry name" value="GDSL_Est/Lipase"/>
</dbReference>
<dbReference type="PANTHER" id="PTHR45648">
    <property type="entry name" value="GDSL LIPASE/ACYLHYDROLASE FAMILY PROTEIN (AFU_ORTHOLOGUE AFUA_4G14700)"/>
    <property type="match status" value="1"/>
</dbReference>
<dbReference type="CDD" id="cd01846">
    <property type="entry name" value="fatty_acyltransferase_like"/>
    <property type="match status" value="1"/>
</dbReference>
<gene>
    <name evidence="3" type="ORF">SYNPS1DRAFT_27165</name>
</gene>
<organism evidence="3 4">
    <name type="scientific">Syncephalis pseudoplumigaleata</name>
    <dbReference type="NCBI Taxonomy" id="1712513"/>
    <lineage>
        <taxon>Eukaryota</taxon>
        <taxon>Fungi</taxon>
        <taxon>Fungi incertae sedis</taxon>
        <taxon>Zoopagomycota</taxon>
        <taxon>Zoopagomycotina</taxon>
        <taxon>Zoopagomycetes</taxon>
        <taxon>Zoopagales</taxon>
        <taxon>Piptocephalidaceae</taxon>
        <taxon>Syncephalis</taxon>
    </lineage>
</organism>
<feature type="chain" id="PRO_5020831101" description="GDSL lipase/esterase" evidence="2">
    <location>
        <begin position="25"/>
        <end position="307"/>
    </location>
</feature>
<evidence type="ECO:0000313" key="4">
    <source>
        <dbReference type="Proteomes" id="UP000278143"/>
    </source>
</evidence>
<dbReference type="EMBL" id="KZ989256">
    <property type="protein sequence ID" value="RKP27173.1"/>
    <property type="molecule type" value="Genomic_DNA"/>
</dbReference>
<dbReference type="Gene3D" id="3.40.50.1110">
    <property type="entry name" value="SGNH hydrolase"/>
    <property type="match status" value="1"/>
</dbReference>
<keyword evidence="2" id="KW-0732">Signal</keyword>
<keyword evidence="1" id="KW-0378">Hydrolase</keyword>
<evidence type="ECO:0000256" key="2">
    <source>
        <dbReference type="SAM" id="SignalP"/>
    </source>
</evidence>
<sequence length="307" mass="34887">MYGKIIPAILLSLAISPWPWSVQGALPPVKQIVAYGDSLTDTGNIYILSDRAFPDSRYYYPGRFSNGPVWVEWLQQYTNSTLTNWAFAGASTDSNFIQGVTGAWPNSVSAPGFKQQIEDYYIPNYSKTQVAPQENTLHAIWFGGVDYMRATELRFSVNEDFVHHVVQNLIDGLQMLHDRVGASRFLLLNVPSYSASPVAKMLPSFLSRSLEKRLPHHDAVLREALKRFEEKNPGAHATLLDYRQFEANVQNRPAVYNITNSDSGCLSLLTWRKCPNEDNYYYYDSTHPSMAVHRLLARSIIEWLNTQ</sequence>
<dbReference type="GO" id="GO:0006629">
    <property type="term" value="P:lipid metabolic process"/>
    <property type="evidence" value="ECO:0007669"/>
    <property type="project" value="InterPro"/>
</dbReference>
<dbReference type="InterPro" id="IPR036514">
    <property type="entry name" value="SGNH_hydro_sf"/>
</dbReference>
<evidence type="ECO:0008006" key="5">
    <source>
        <dbReference type="Google" id="ProtNLM"/>
    </source>
</evidence>
<dbReference type="PROSITE" id="PS01098">
    <property type="entry name" value="LIPASE_GDSL_SER"/>
    <property type="match status" value="1"/>
</dbReference>
<evidence type="ECO:0000256" key="1">
    <source>
        <dbReference type="ARBA" id="ARBA00022801"/>
    </source>
</evidence>
<dbReference type="InterPro" id="IPR008265">
    <property type="entry name" value="Lipase_GDSL_AS"/>
</dbReference>
<dbReference type="OrthoDB" id="1600564at2759"/>
<dbReference type="AlphaFoldDB" id="A0A4P9Z3P4"/>
<name>A0A4P9Z3P4_9FUNG</name>
<dbReference type="SUPFAM" id="SSF52266">
    <property type="entry name" value="SGNH hydrolase"/>
    <property type="match status" value="1"/>
</dbReference>